<evidence type="ECO:0000256" key="3">
    <source>
        <dbReference type="ARBA" id="ARBA00022475"/>
    </source>
</evidence>
<protein>
    <submittedName>
        <fullName evidence="9">DedA family protein</fullName>
    </submittedName>
</protein>
<feature type="transmembrane region" description="Helical" evidence="7">
    <location>
        <begin position="55"/>
        <end position="77"/>
    </location>
</feature>
<sequence>MNDAILALAHDLMSSWWIYLALFGFAMLDGFFPAVPSETLVVTAGVFAALGEPDLYGVIAVAAAGAFLGDHISYFIGRGAGARVVARFKPGSKKSAMFEWSHNALAERGGLVLVVARYIPGGRTAVTLTMGTVRYPLRKFSLYATLAAVSWGVYGALVGFIGGKAFEENPLAGVALGIGLALAVTVVVEVVRHQLRKRRTTVEADEPELVLSGQRGA</sequence>
<keyword evidence="3 7" id="KW-1003">Cell membrane</keyword>
<keyword evidence="4 7" id="KW-0812">Transmembrane</keyword>
<comment type="caution">
    <text evidence="9">The sequence shown here is derived from an EMBL/GenBank/DDBJ whole genome shotgun (WGS) entry which is preliminary data.</text>
</comment>
<evidence type="ECO:0000256" key="6">
    <source>
        <dbReference type="ARBA" id="ARBA00023136"/>
    </source>
</evidence>
<comment type="similarity">
    <text evidence="2 7">Belongs to the DedA family.</text>
</comment>
<name>A0ABV6QM34_9ACTN</name>
<organism evidence="9 10">
    <name type="scientific">Kribbella deserti</name>
    <dbReference type="NCBI Taxonomy" id="1926257"/>
    <lineage>
        <taxon>Bacteria</taxon>
        <taxon>Bacillati</taxon>
        <taxon>Actinomycetota</taxon>
        <taxon>Actinomycetes</taxon>
        <taxon>Propionibacteriales</taxon>
        <taxon>Kribbellaceae</taxon>
        <taxon>Kribbella</taxon>
    </lineage>
</organism>
<dbReference type="Pfam" id="PF09335">
    <property type="entry name" value="VTT_dom"/>
    <property type="match status" value="1"/>
</dbReference>
<keyword evidence="5 7" id="KW-1133">Transmembrane helix</keyword>
<evidence type="ECO:0000256" key="4">
    <source>
        <dbReference type="ARBA" id="ARBA00022692"/>
    </source>
</evidence>
<proteinExistence type="inferred from homology"/>
<evidence type="ECO:0000256" key="7">
    <source>
        <dbReference type="RuleBase" id="RU367016"/>
    </source>
</evidence>
<dbReference type="InterPro" id="IPR032816">
    <property type="entry name" value="VTT_dom"/>
</dbReference>
<evidence type="ECO:0000313" key="9">
    <source>
        <dbReference type="EMBL" id="MFC0625691.1"/>
    </source>
</evidence>
<dbReference type="RefSeq" id="WP_380048362.1">
    <property type="nucleotide sequence ID" value="NZ_JBHLTC010000018.1"/>
</dbReference>
<feature type="transmembrane region" description="Helical" evidence="7">
    <location>
        <begin position="173"/>
        <end position="191"/>
    </location>
</feature>
<feature type="transmembrane region" description="Helical" evidence="7">
    <location>
        <begin position="140"/>
        <end position="161"/>
    </location>
</feature>
<dbReference type="PANTHER" id="PTHR30353:SF0">
    <property type="entry name" value="TRANSMEMBRANE PROTEIN"/>
    <property type="match status" value="1"/>
</dbReference>
<evidence type="ECO:0000256" key="1">
    <source>
        <dbReference type="ARBA" id="ARBA00004651"/>
    </source>
</evidence>
<reference evidence="9 10" key="1">
    <citation type="submission" date="2024-09" db="EMBL/GenBank/DDBJ databases">
        <authorList>
            <person name="Sun Q."/>
            <person name="Mori K."/>
        </authorList>
    </citation>
    <scope>NUCLEOTIDE SEQUENCE [LARGE SCALE GENOMIC DNA]</scope>
    <source>
        <strain evidence="9 10">CGMCC 1.15906</strain>
    </source>
</reference>
<evidence type="ECO:0000259" key="8">
    <source>
        <dbReference type="Pfam" id="PF09335"/>
    </source>
</evidence>
<feature type="domain" description="VTT" evidence="8">
    <location>
        <begin position="35"/>
        <end position="153"/>
    </location>
</feature>
<feature type="transmembrane region" description="Helical" evidence="7">
    <location>
        <begin position="16"/>
        <end position="35"/>
    </location>
</feature>
<evidence type="ECO:0000256" key="2">
    <source>
        <dbReference type="ARBA" id="ARBA00010792"/>
    </source>
</evidence>
<evidence type="ECO:0000313" key="10">
    <source>
        <dbReference type="Proteomes" id="UP001589890"/>
    </source>
</evidence>
<keyword evidence="6 7" id="KW-0472">Membrane</keyword>
<dbReference type="Proteomes" id="UP001589890">
    <property type="component" value="Unassembled WGS sequence"/>
</dbReference>
<gene>
    <name evidence="9" type="ORF">ACFFGN_16560</name>
</gene>
<dbReference type="InterPro" id="IPR032818">
    <property type="entry name" value="DedA-like"/>
</dbReference>
<evidence type="ECO:0000256" key="5">
    <source>
        <dbReference type="ARBA" id="ARBA00022989"/>
    </source>
</evidence>
<dbReference type="EMBL" id="JBHLTC010000018">
    <property type="protein sequence ID" value="MFC0625691.1"/>
    <property type="molecule type" value="Genomic_DNA"/>
</dbReference>
<comment type="subcellular location">
    <subcellularLocation>
        <location evidence="1 7">Cell membrane</location>
        <topology evidence="1 7">Multi-pass membrane protein</topology>
    </subcellularLocation>
</comment>
<keyword evidence="10" id="KW-1185">Reference proteome</keyword>
<dbReference type="PANTHER" id="PTHR30353">
    <property type="entry name" value="INNER MEMBRANE PROTEIN DEDA-RELATED"/>
    <property type="match status" value="1"/>
</dbReference>
<accession>A0ABV6QM34</accession>